<dbReference type="RefSeq" id="WP_226579807.1">
    <property type="nucleotide sequence ID" value="NZ_BLAY01000033.1"/>
</dbReference>
<name>A0AAV3XAN9_9CYAN</name>
<proteinExistence type="predicted"/>
<protein>
    <submittedName>
        <fullName evidence="1">Uncharacterized protein</fullName>
    </submittedName>
</protein>
<dbReference type="Proteomes" id="UP001050975">
    <property type="component" value="Unassembled WGS sequence"/>
</dbReference>
<comment type="caution">
    <text evidence="1">The sequence shown here is derived from an EMBL/GenBank/DDBJ whole genome shotgun (WGS) entry which is preliminary data.</text>
</comment>
<evidence type="ECO:0000313" key="2">
    <source>
        <dbReference type="Proteomes" id="UP001050975"/>
    </source>
</evidence>
<gene>
    <name evidence="1" type="ORF">MiSe_25240</name>
</gene>
<dbReference type="AlphaFoldDB" id="A0AAV3XAN9"/>
<reference evidence="1" key="1">
    <citation type="submission" date="2019-10" db="EMBL/GenBank/DDBJ databases">
        <title>Draft genome sequece of Microseira wollei NIES-4236.</title>
        <authorList>
            <person name="Yamaguchi H."/>
            <person name="Suzuki S."/>
            <person name="Kawachi M."/>
        </authorList>
    </citation>
    <scope>NUCLEOTIDE SEQUENCE</scope>
    <source>
        <strain evidence="1">NIES-4236</strain>
    </source>
</reference>
<keyword evidence="2" id="KW-1185">Reference proteome</keyword>
<evidence type="ECO:0000313" key="1">
    <source>
        <dbReference type="EMBL" id="GET37770.1"/>
    </source>
</evidence>
<accession>A0AAV3XAN9</accession>
<dbReference type="EMBL" id="BLAY01000033">
    <property type="protein sequence ID" value="GET37770.1"/>
    <property type="molecule type" value="Genomic_DNA"/>
</dbReference>
<sequence>MPKPVQIPPPDLVLAIDLGASKTKAIAQSYATKDEPLLLCMEPEVAL</sequence>
<organism evidence="1 2">
    <name type="scientific">Microseira wollei NIES-4236</name>
    <dbReference type="NCBI Taxonomy" id="2530354"/>
    <lineage>
        <taxon>Bacteria</taxon>
        <taxon>Bacillati</taxon>
        <taxon>Cyanobacteriota</taxon>
        <taxon>Cyanophyceae</taxon>
        <taxon>Oscillatoriophycideae</taxon>
        <taxon>Aerosakkonematales</taxon>
        <taxon>Aerosakkonemataceae</taxon>
        <taxon>Microseira</taxon>
    </lineage>
</organism>